<reference evidence="10 11" key="1">
    <citation type="journal article" date="2007" name="Appl. Environ. Microbiol.">
        <title>Genome sequence of the cellulolytic gliding bacterium Cytophaga hutchinsonii.</title>
        <authorList>
            <person name="Xie G."/>
            <person name="Bruce D.C."/>
            <person name="Challacombe J.F."/>
            <person name="Chertkov O."/>
            <person name="Detter J.C."/>
            <person name="Gilna P."/>
            <person name="Han C.S."/>
            <person name="Lucas S."/>
            <person name="Misra M."/>
            <person name="Myers G.L."/>
            <person name="Richardson P."/>
            <person name="Tapia R."/>
            <person name="Thayer N."/>
            <person name="Thompson L.S."/>
            <person name="Brettin T.S."/>
            <person name="Henrissat B."/>
            <person name="Wilson D.B."/>
            <person name="McBride M.J."/>
        </authorList>
    </citation>
    <scope>NUCLEOTIDE SEQUENCE [LARGE SCALE GENOMIC DNA]</scope>
    <source>
        <strain evidence="11">ATCC 33406 / DSM 1761 / CIP 103989 / NBRC 15051 / NCIMB 9469 / D465</strain>
    </source>
</reference>
<dbReference type="Proteomes" id="UP000001822">
    <property type="component" value="Chromosome"/>
</dbReference>
<comment type="pathway">
    <text evidence="2 8">Amino-acid biosynthesis; L-tryptophan biosynthesis; L-tryptophan from chorismate: step 4/5.</text>
</comment>
<keyword evidence="5 8" id="KW-0822">Tryptophan biosynthesis</keyword>
<accession>A0A6N4SVS6</accession>
<comment type="similarity">
    <text evidence="8">Belongs to the TrpC family.</text>
</comment>
<dbReference type="FunFam" id="3.20.20.70:FF:000024">
    <property type="entry name" value="Indole-3-glycerol phosphate synthase"/>
    <property type="match status" value="1"/>
</dbReference>
<dbReference type="RefSeq" id="WP_011586640.1">
    <property type="nucleotide sequence ID" value="NC_008255.1"/>
</dbReference>
<evidence type="ECO:0000256" key="6">
    <source>
        <dbReference type="ARBA" id="ARBA00023141"/>
    </source>
</evidence>
<dbReference type="UniPathway" id="UPA00035">
    <property type="reaction ID" value="UER00043"/>
</dbReference>
<comment type="catalytic activity">
    <reaction evidence="1 8">
        <text>1-(2-carboxyphenylamino)-1-deoxy-D-ribulose 5-phosphate + H(+) = (1S,2R)-1-C-(indol-3-yl)glycerol 3-phosphate + CO2 + H2O</text>
        <dbReference type="Rhea" id="RHEA:23476"/>
        <dbReference type="ChEBI" id="CHEBI:15377"/>
        <dbReference type="ChEBI" id="CHEBI:15378"/>
        <dbReference type="ChEBI" id="CHEBI:16526"/>
        <dbReference type="ChEBI" id="CHEBI:58613"/>
        <dbReference type="ChEBI" id="CHEBI:58866"/>
        <dbReference type="EC" id="4.1.1.48"/>
    </reaction>
</comment>
<dbReference type="HAMAP" id="MF_00134_B">
    <property type="entry name" value="IGPS_B"/>
    <property type="match status" value="1"/>
</dbReference>
<dbReference type="GO" id="GO:0004425">
    <property type="term" value="F:indole-3-glycerol-phosphate synthase activity"/>
    <property type="evidence" value="ECO:0007669"/>
    <property type="project" value="UniProtKB-UniRule"/>
</dbReference>
<dbReference type="OrthoDB" id="9804217at2"/>
<evidence type="ECO:0000259" key="9">
    <source>
        <dbReference type="Pfam" id="PF00218"/>
    </source>
</evidence>
<keyword evidence="6 8" id="KW-0057">Aromatic amino acid biosynthesis</keyword>
<dbReference type="CDD" id="cd00331">
    <property type="entry name" value="IGPS"/>
    <property type="match status" value="1"/>
</dbReference>
<protein>
    <recommendedName>
        <fullName evidence="8">Indole-3-glycerol phosphate synthase</fullName>
        <shortName evidence="8">IGPS</shortName>
        <ecNumber evidence="8">4.1.1.48</ecNumber>
    </recommendedName>
</protein>
<dbReference type="InterPro" id="IPR045186">
    <property type="entry name" value="Indole-3-glycerol_P_synth"/>
</dbReference>
<keyword evidence="4 8" id="KW-0210">Decarboxylase</keyword>
<dbReference type="EMBL" id="CP000383">
    <property type="protein sequence ID" value="ABG60532.1"/>
    <property type="molecule type" value="Genomic_DNA"/>
</dbReference>
<dbReference type="Gene3D" id="3.20.20.70">
    <property type="entry name" value="Aldolase class I"/>
    <property type="match status" value="1"/>
</dbReference>
<evidence type="ECO:0000256" key="1">
    <source>
        <dbReference type="ARBA" id="ARBA00001633"/>
    </source>
</evidence>
<dbReference type="AlphaFoldDB" id="A0A6N4SVS6"/>
<feature type="domain" description="Indole-3-glycerol phosphate synthase" evidence="9">
    <location>
        <begin position="4"/>
        <end position="256"/>
    </location>
</feature>
<keyword evidence="7 8" id="KW-0456">Lyase</keyword>
<dbReference type="Pfam" id="PF00218">
    <property type="entry name" value="IGPS"/>
    <property type="match status" value="1"/>
</dbReference>
<organism evidence="10 11">
    <name type="scientific">Cytophaga hutchinsonii (strain ATCC 33406 / DSM 1761 / CIP 103989 / NBRC 15051 / NCIMB 9469 / D465)</name>
    <dbReference type="NCBI Taxonomy" id="269798"/>
    <lineage>
        <taxon>Bacteria</taxon>
        <taxon>Pseudomonadati</taxon>
        <taxon>Bacteroidota</taxon>
        <taxon>Cytophagia</taxon>
        <taxon>Cytophagales</taxon>
        <taxon>Cytophagaceae</taxon>
        <taxon>Cytophaga</taxon>
    </lineage>
</organism>
<keyword evidence="3 8" id="KW-0028">Amino-acid biosynthesis</keyword>
<dbReference type="InterPro" id="IPR013785">
    <property type="entry name" value="Aldolase_TIM"/>
</dbReference>
<dbReference type="GO" id="GO:0004640">
    <property type="term" value="F:phosphoribosylanthranilate isomerase activity"/>
    <property type="evidence" value="ECO:0007669"/>
    <property type="project" value="TreeGrafter"/>
</dbReference>
<evidence type="ECO:0000256" key="4">
    <source>
        <dbReference type="ARBA" id="ARBA00022793"/>
    </source>
</evidence>
<evidence type="ECO:0000313" key="10">
    <source>
        <dbReference type="EMBL" id="ABG60532.1"/>
    </source>
</evidence>
<gene>
    <name evidence="8 10" type="primary">trpC</name>
    <name evidence="10" type="ordered locus">CHU_3293</name>
</gene>
<evidence type="ECO:0000313" key="11">
    <source>
        <dbReference type="Proteomes" id="UP000001822"/>
    </source>
</evidence>
<dbReference type="InterPro" id="IPR013798">
    <property type="entry name" value="Indole-3-glycerol_P_synth_dom"/>
</dbReference>
<evidence type="ECO:0000256" key="7">
    <source>
        <dbReference type="ARBA" id="ARBA00023239"/>
    </source>
</evidence>
<dbReference type="NCBIfam" id="NF001377">
    <property type="entry name" value="PRK00278.2-4"/>
    <property type="match status" value="1"/>
</dbReference>
<sequence>MNILDKIIEHKWTEIADRKAAVPVEELRRSSLYNRPTLSFKKYLSNPALSGVIAEHKRQSPSKGVINANVDLKQVVTGYQAAGASACSVLTDTKFFGGTTEDLLQARALIQIPILRKDFMVDEYQIEEARAMGADVILLISACLTPQRIKELSEYAHKLDLEVLLEVHNAEELEGNLIDTVDVIGVNNRNLKTFDVSIQTSIDVAKHIPERYIKVSESGIDDPKTIIELKKHGYTGFLIGESFMKTNDPGAALKKLVAESK</sequence>
<keyword evidence="11" id="KW-1185">Reference proteome</keyword>
<evidence type="ECO:0000256" key="8">
    <source>
        <dbReference type="HAMAP-Rule" id="MF_00134"/>
    </source>
</evidence>
<proteinExistence type="inferred from homology"/>
<dbReference type="GO" id="GO:0000162">
    <property type="term" value="P:L-tryptophan biosynthetic process"/>
    <property type="evidence" value="ECO:0007669"/>
    <property type="project" value="UniProtKB-UniRule"/>
</dbReference>
<dbReference type="KEGG" id="chu:CHU_3293"/>
<name>A0A6N4SVS6_CYTH3</name>
<dbReference type="SUPFAM" id="SSF51366">
    <property type="entry name" value="Ribulose-phoshate binding barrel"/>
    <property type="match status" value="1"/>
</dbReference>
<dbReference type="EC" id="4.1.1.48" evidence="8"/>
<dbReference type="PANTHER" id="PTHR22854">
    <property type="entry name" value="TRYPTOPHAN BIOSYNTHESIS PROTEIN"/>
    <property type="match status" value="1"/>
</dbReference>
<dbReference type="PANTHER" id="PTHR22854:SF2">
    <property type="entry name" value="INDOLE-3-GLYCEROL-PHOSPHATE SYNTHASE"/>
    <property type="match status" value="1"/>
</dbReference>
<evidence type="ECO:0000256" key="3">
    <source>
        <dbReference type="ARBA" id="ARBA00022605"/>
    </source>
</evidence>
<dbReference type="InterPro" id="IPR011060">
    <property type="entry name" value="RibuloseP-bd_barrel"/>
</dbReference>
<evidence type="ECO:0000256" key="2">
    <source>
        <dbReference type="ARBA" id="ARBA00004696"/>
    </source>
</evidence>
<evidence type="ECO:0000256" key="5">
    <source>
        <dbReference type="ARBA" id="ARBA00022822"/>
    </source>
</evidence>